<reference evidence="1 2" key="1">
    <citation type="journal article" date="2016" name="Biochim. Biophys. Acta">
        <title>Characterization of red-shifted phycobilisomes isolated from the chlorophyll f-containing cyanobacterium Halomicronema hongdechloris.</title>
        <authorList>
            <person name="Li Y."/>
            <person name="Lin Y."/>
            <person name="Garvey C.J."/>
            <person name="Birch D."/>
            <person name="Corkery R.W."/>
            <person name="Loughlin P.C."/>
            <person name="Scheer H."/>
            <person name="Willows R.D."/>
            <person name="Chen M."/>
        </authorList>
    </citation>
    <scope>NUCLEOTIDE SEQUENCE [LARGE SCALE GENOMIC DNA]</scope>
    <source>
        <strain evidence="1 2">C2206</strain>
    </source>
</reference>
<sequence length="83" mass="9500">MLAQPWHLGQYCYGIETEDLSGVARLRVQPAGQVRGDSQVTIHQEEAGYYSTYIQQGYWVGHLARYSWPFLPDAGDNRRILLT</sequence>
<dbReference type="RefSeq" id="WP_088429740.1">
    <property type="nucleotide sequence ID" value="NZ_CP021983.2"/>
</dbReference>
<gene>
    <name evidence="1" type="ORF">XM38_021350</name>
</gene>
<dbReference type="KEGG" id="hhg:XM38_021350"/>
<name>A0A1Z3HLJ8_9CYAN</name>
<dbReference type="OrthoDB" id="5193828at2"/>
<dbReference type="Proteomes" id="UP000191901">
    <property type="component" value="Chromosome"/>
</dbReference>
<accession>A0A1Z3HLJ8</accession>
<protein>
    <submittedName>
        <fullName evidence="1">Uncharacterized protein</fullName>
    </submittedName>
</protein>
<organism evidence="1 2">
    <name type="scientific">Halomicronema hongdechloris C2206</name>
    <dbReference type="NCBI Taxonomy" id="1641165"/>
    <lineage>
        <taxon>Bacteria</taxon>
        <taxon>Bacillati</taxon>
        <taxon>Cyanobacteriota</taxon>
        <taxon>Cyanophyceae</taxon>
        <taxon>Nodosilineales</taxon>
        <taxon>Nodosilineaceae</taxon>
        <taxon>Halomicronema</taxon>
    </lineage>
</organism>
<evidence type="ECO:0000313" key="2">
    <source>
        <dbReference type="Proteomes" id="UP000191901"/>
    </source>
</evidence>
<proteinExistence type="predicted"/>
<keyword evidence="2" id="KW-1185">Reference proteome</keyword>
<dbReference type="AlphaFoldDB" id="A0A1Z3HLJ8"/>
<evidence type="ECO:0000313" key="1">
    <source>
        <dbReference type="EMBL" id="ASC71183.1"/>
    </source>
</evidence>
<dbReference type="EMBL" id="CP021983">
    <property type="protein sequence ID" value="ASC71183.1"/>
    <property type="molecule type" value="Genomic_DNA"/>
</dbReference>